<accession>I0WHL6</accession>
<evidence type="ECO:0000256" key="3">
    <source>
        <dbReference type="ARBA" id="ARBA00022679"/>
    </source>
</evidence>
<evidence type="ECO:0000256" key="1">
    <source>
        <dbReference type="ARBA" id="ARBA00005189"/>
    </source>
</evidence>
<keyword evidence="2" id="KW-0444">Lipid biosynthesis</keyword>
<keyword evidence="4" id="KW-0443">Lipid metabolism</keyword>
<keyword evidence="3 7" id="KW-0808">Transferase</keyword>
<dbReference type="CDD" id="cd07989">
    <property type="entry name" value="LPLAT_AGPAT-like"/>
    <property type="match status" value="1"/>
</dbReference>
<dbReference type="eggNOG" id="COG0204">
    <property type="taxonomic scope" value="Bacteria"/>
</dbReference>
<keyword evidence="8" id="KW-1185">Reference proteome</keyword>
<evidence type="ECO:0000256" key="2">
    <source>
        <dbReference type="ARBA" id="ARBA00022516"/>
    </source>
</evidence>
<gene>
    <name evidence="7" type="ORF">W5A_03029</name>
</gene>
<dbReference type="GO" id="GO:0003841">
    <property type="term" value="F:1-acylglycerol-3-phosphate O-acyltransferase activity"/>
    <property type="evidence" value="ECO:0007669"/>
    <property type="project" value="TreeGrafter"/>
</dbReference>
<reference evidence="7 8" key="1">
    <citation type="journal article" date="2012" name="J. Bacteriol.">
        <title>Genome Sequence of the Halotolerant Bacterium Imtechella halotolerans K1T.</title>
        <authorList>
            <person name="Kumar S."/>
            <person name="Vikram S."/>
            <person name="Subramanian S."/>
            <person name="Raghava G.P."/>
            <person name="Pinnaka A.K."/>
        </authorList>
    </citation>
    <scope>NUCLEOTIDE SEQUENCE [LARGE SCALE GENOMIC DNA]</scope>
    <source>
        <strain evidence="7 8">K1</strain>
    </source>
</reference>
<sequence>MLNLCLTKCLLLLGTSIHFDCKVKLPKGVPLVIVANHQSMYDIPPIIWYMRNFHAKFISKQELGKGIPSVSFNLRHGGSVLIDRKDPKQAVPAISNFAKFIAHNSYSAVIFPEGTRSRNGVPKPFQTTGLKILFKELKDGYVVPISINNSWKTHCYGSFPMGIGNRIEFKVHQALPIREYHVEELITLVEATVKKDIKV</sequence>
<dbReference type="Proteomes" id="UP000005938">
    <property type="component" value="Unassembled WGS sequence"/>
</dbReference>
<dbReference type="PATRIC" id="fig|946077.3.peg.613"/>
<evidence type="ECO:0000259" key="6">
    <source>
        <dbReference type="SMART" id="SM00563"/>
    </source>
</evidence>
<keyword evidence="5 7" id="KW-0012">Acyltransferase</keyword>
<dbReference type="Pfam" id="PF01553">
    <property type="entry name" value="Acyltransferase"/>
    <property type="match status" value="1"/>
</dbReference>
<protein>
    <submittedName>
        <fullName evidence="7">Phospholipid/glycerol acyltransferase</fullName>
    </submittedName>
</protein>
<dbReference type="AlphaFoldDB" id="I0WHL6"/>
<dbReference type="PANTHER" id="PTHR10434">
    <property type="entry name" value="1-ACYL-SN-GLYCEROL-3-PHOSPHATE ACYLTRANSFERASE"/>
    <property type="match status" value="1"/>
</dbReference>
<proteinExistence type="predicted"/>
<organism evidence="7 8">
    <name type="scientific">Imtechella halotolerans K1</name>
    <dbReference type="NCBI Taxonomy" id="946077"/>
    <lineage>
        <taxon>Bacteria</taxon>
        <taxon>Pseudomonadati</taxon>
        <taxon>Bacteroidota</taxon>
        <taxon>Flavobacteriia</taxon>
        <taxon>Flavobacteriales</taxon>
        <taxon>Flavobacteriaceae</taxon>
        <taxon>Imtechella</taxon>
    </lineage>
</organism>
<dbReference type="SMART" id="SM00563">
    <property type="entry name" value="PlsC"/>
    <property type="match status" value="1"/>
</dbReference>
<dbReference type="InterPro" id="IPR002123">
    <property type="entry name" value="Plipid/glycerol_acylTrfase"/>
</dbReference>
<dbReference type="PANTHER" id="PTHR10434:SF64">
    <property type="entry name" value="1-ACYL-SN-GLYCEROL-3-PHOSPHATE ACYLTRANSFERASE-RELATED"/>
    <property type="match status" value="1"/>
</dbReference>
<dbReference type="STRING" id="946077.W5A_03029"/>
<feature type="domain" description="Phospholipid/glycerol acyltransferase" evidence="6">
    <location>
        <begin position="31"/>
        <end position="150"/>
    </location>
</feature>
<dbReference type="SUPFAM" id="SSF69593">
    <property type="entry name" value="Glycerol-3-phosphate (1)-acyltransferase"/>
    <property type="match status" value="1"/>
</dbReference>
<comment type="caution">
    <text evidence="7">The sequence shown here is derived from an EMBL/GenBank/DDBJ whole genome shotgun (WGS) entry which is preliminary data.</text>
</comment>
<evidence type="ECO:0000256" key="5">
    <source>
        <dbReference type="ARBA" id="ARBA00023315"/>
    </source>
</evidence>
<dbReference type="GO" id="GO:0006654">
    <property type="term" value="P:phosphatidic acid biosynthetic process"/>
    <property type="evidence" value="ECO:0007669"/>
    <property type="project" value="TreeGrafter"/>
</dbReference>
<name>I0WHL6_9FLAO</name>
<evidence type="ECO:0000256" key="4">
    <source>
        <dbReference type="ARBA" id="ARBA00023098"/>
    </source>
</evidence>
<comment type="pathway">
    <text evidence="1">Lipid metabolism.</text>
</comment>
<evidence type="ECO:0000313" key="8">
    <source>
        <dbReference type="Proteomes" id="UP000005938"/>
    </source>
</evidence>
<dbReference type="EMBL" id="AJJU01000003">
    <property type="protein sequence ID" value="EID75882.1"/>
    <property type="molecule type" value="Genomic_DNA"/>
</dbReference>
<evidence type="ECO:0000313" key="7">
    <source>
        <dbReference type="EMBL" id="EID75882.1"/>
    </source>
</evidence>